<dbReference type="InterPro" id="IPR001995">
    <property type="entry name" value="Peptidase_A2_cat"/>
</dbReference>
<comment type="caution">
    <text evidence="5">The sequence shown here is derived from an EMBL/GenBank/DDBJ whole genome shotgun (WGS) entry which is preliminary data.</text>
</comment>
<name>A0A8K1FXM5_9PASS</name>
<feature type="non-terminal residue" evidence="5">
    <location>
        <position position="1"/>
    </location>
</feature>
<proteinExistence type="predicted"/>
<dbReference type="InterPro" id="IPR001969">
    <property type="entry name" value="Aspartic_peptidase_AS"/>
</dbReference>
<keyword evidence="6" id="KW-1185">Reference proteome</keyword>
<dbReference type="AlphaFoldDB" id="A0A8K1FXM5"/>
<protein>
    <recommendedName>
        <fullName evidence="4">Peptidase A2 domain-containing protein</fullName>
    </recommendedName>
</protein>
<dbReference type="PANTHER" id="PTHR19422">
    <property type="entry name" value="GAG RETROVIRAL POLYPROTEIN"/>
    <property type="match status" value="1"/>
</dbReference>
<sequence>TPIEQAFLLPRNYPEQVPSNPLIIWTQIVGSNKPIVTCSLFSKGEKINHLGMIDTGANVTIIACSEWPSDWELEPVAGMISGIGGVTVSMRNKRNVTIGGPEGKMATITPFVVRTIRAIEEAGFEIREDKIQYTCPWTYLGLRIHKQTIVPQQLTIWDDLKTLWDLYQLCGNEDLDSPRTITLEAWEAIVKVQEALSSHQAHRFEHSLSFQLTILGENAKFTIRHFLLAFATLGVPEQVKTDNDPAYAS</sequence>
<dbReference type="PANTHER" id="PTHR19422:SF123">
    <property type="entry name" value="RT1 CLASS I, LOCUS CE15"/>
    <property type="match status" value="1"/>
</dbReference>
<evidence type="ECO:0000313" key="5">
    <source>
        <dbReference type="EMBL" id="TRZ07747.1"/>
    </source>
</evidence>
<dbReference type="PROSITE" id="PS00141">
    <property type="entry name" value="ASP_PROTEASE"/>
    <property type="match status" value="1"/>
</dbReference>
<dbReference type="SUPFAM" id="SSF50630">
    <property type="entry name" value="Acid proteases"/>
    <property type="match status" value="1"/>
</dbReference>
<accession>A0A8K1FXM5</accession>
<evidence type="ECO:0000256" key="3">
    <source>
        <dbReference type="ARBA" id="ARBA00022801"/>
    </source>
</evidence>
<keyword evidence="3" id="KW-0378">Hydrolase</keyword>
<reference evidence="5" key="1">
    <citation type="submission" date="2019-04" db="EMBL/GenBank/DDBJ databases">
        <title>Genome assembly of Zosterops borbonicus 15179.</title>
        <authorList>
            <person name="Leroy T."/>
            <person name="Anselmetti Y."/>
            <person name="Tilak M.-K."/>
            <person name="Nabholz B."/>
        </authorList>
    </citation>
    <scope>NUCLEOTIDE SEQUENCE</scope>
    <source>
        <strain evidence="5">HGM_15179</strain>
        <tissue evidence="5">Muscle</tissue>
    </source>
</reference>
<dbReference type="GO" id="GO:0006508">
    <property type="term" value="P:proteolysis"/>
    <property type="evidence" value="ECO:0007669"/>
    <property type="project" value="UniProtKB-KW"/>
</dbReference>
<dbReference type="Gene3D" id="3.30.70.270">
    <property type="match status" value="1"/>
</dbReference>
<evidence type="ECO:0000256" key="2">
    <source>
        <dbReference type="ARBA" id="ARBA00022750"/>
    </source>
</evidence>
<dbReference type="GO" id="GO:0004190">
    <property type="term" value="F:aspartic-type endopeptidase activity"/>
    <property type="evidence" value="ECO:0007669"/>
    <property type="project" value="UniProtKB-KW"/>
</dbReference>
<dbReference type="Pfam" id="PF00077">
    <property type="entry name" value="RVP"/>
    <property type="match status" value="1"/>
</dbReference>
<dbReference type="Gene3D" id="2.40.70.10">
    <property type="entry name" value="Acid Proteases"/>
    <property type="match status" value="1"/>
</dbReference>
<organism evidence="5 6">
    <name type="scientific">Zosterops borbonicus</name>
    <dbReference type="NCBI Taxonomy" id="364589"/>
    <lineage>
        <taxon>Eukaryota</taxon>
        <taxon>Metazoa</taxon>
        <taxon>Chordata</taxon>
        <taxon>Craniata</taxon>
        <taxon>Vertebrata</taxon>
        <taxon>Euteleostomi</taxon>
        <taxon>Archelosauria</taxon>
        <taxon>Archosauria</taxon>
        <taxon>Dinosauria</taxon>
        <taxon>Saurischia</taxon>
        <taxon>Theropoda</taxon>
        <taxon>Coelurosauria</taxon>
        <taxon>Aves</taxon>
        <taxon>Neognathae</taxon>
        <taxon>Neoaves</taxon>
        <taxon>Telluraves</taxon>
        <taxon>Australaves</taxon>
        <taxon>Passeriformes</taxon>
        <taxon>Sylvioidea</taxon>
        <taxon>Zosteropidae</taxon>
        <taxon>Zosterops</taxon>
    </lineage>
</organism>
<keyword evidence="2" id="KW-0064">Aspartyl protease</keyword>
<keyword evidence="1" id="KW-0645">Protease</keyword>
<dbReference type="InterPro" id="IPR021109">
    <property type="entry name" value="Peptidase_aspartic_dom_sf"/>
</dbReference>
<evidence type="ECO:0000259" key="4">
    <source>
        <dbReference type="PROSITE" id="PS50175"/>
    </source>
</evidence>
<dbReference type="InterPro" id="IPR043128">
    <property type="entry name" value="Rev_trsase/Diguanyl_cyclase"/>
</dbReference>
<feature type="domain" description="Peptidase A2" evidence="4">
    <location>
        <begin position="49"/>
        <end position="144"/>
    </location>
</feature>
<evidence type="ECO:0000313" key="6">
    <source>
        <dbReference type="Proteomes" id="UP000796761"/>
    </source>
</evidence>
<dbReference type="OrthoDB" id="9217944at2759"/>
<dbReference type="InterPro" id="IPR043502">
    <property type="entry name" value="DNA/RNA_pol_sf"/>
</dbReference>
<dbReference type="InterPro" id="IPR051592">
    <property type="entry name" value="HERV-K_Pro_peptidase_A2"/>
</dbReference>
<dbReference type="EMBL" id="SWJQ01001639">
    <property type="protein sequence ID" value="TRZ07747.1"/>
    <property type="molecule type" value="Genomic_DNA"/>
</dbReference>
<dbReference type="SUPFAM" id="SSF56672">
    <property type="entry name" value="DNA/RNA polymerases"/>
    <property type="match status" value="1"/>
</dbReference>
<dbReference type="PROSITE" id="PS50175">
    <property type="entry name" value="ASP_PROT_RETROV"/>
    <property type="match status" value="1"/>
</dbReference>
<dbReference type="Proteomes" id="UP000796761">
    <property type="component" value="Unassembled WGS sequence"/>
</dbReference>
<evidence type="ECO:0000256" key="1">
    <source>
        <dbReference type="ARBA" id="ARBA00022670"/>
    </source>
</evidence>
<dbReference type="InterPro" id="IPR018061">
    <property type="entry name" value="Retropepsins"/>
</dbReference>
<gene>
    <name evidence="5" type="ORF">HGM15179_019360</name>
</gene>